<keyword evidence="2" id="KW-0460">Magnesium</keyword>
<dbReference type="EMBL" id="JACBZS010000001">
    <property type="protein sequence ID" value="NYI69852.1"/>
    <property type="molecule type" value="Genomic_DNA"/>
</dbReference>
<dbReference type="GO" id="GO:0046872">
    <property type="term" value="F:metal ion binding"/>
    <property type="evidence" value="ECO:0007669"/>
    <property type="project" value="UniProtKB-KW"/>
</dbReference>
<dbReference type="Pfam" id="PF00809">
    <property type="entry name" value="Pterin_bind"/>
    <property type="match status" value="1"/>
</dbReference>
<dbReference type="Gene3D" id="3.20.20.20">
    <property type="entry name" value="Dihydropteroate synthase-like"/>
    <property type="match status" value="1"/>
</dbReference>
<dbReference type="UniPathway" id="UPA00077">
    <property type="reaction ID" value="UER00156"/>
</dbReference>
<dbReference type="PROSITE" id="PS50972">
    <property type="entry name" value="PTERIN_BINDING"/>
    <property type="match status" value="1"/>
</dbReference>
<feature type="domain" description="Pterin-binding" evidence="3">
    <location>
        <begin position="12"/>
        <end position="265"/>
    </location>
</feature>
<dbReference type="AlphaFoldDB" id="A0A7Z0D6K6"/>
<comment type="similarity">
    <text evidence="1 2">Belongs to the DHPS family.</text>
</comment>
<protein>
    <recommendedName>
        <fullName evidence="2">Dihydropteroate synthase</fullName>
        <shortName evidence="2">DHPS</shortName>
        <ecNumber evidence="2">2.5.1.15</ecNumber>
    </recommendedName>
    <alternativeName>
        <fullName evidence="2">Dihydropteroate pyrophosphorylase</fullName>
    </alternativeName>
</protein>
<proteinExistence type="inferred from homology"/>
<dbReference type="EC" id="2.5.1.15" evidence="2"/>
<dbReference type="GO" id="GO:0004156">
    <property type="term" value="F:dihydropteroate synthase activity"/>
    <property type="evidence" value="ECO:0007669"/>
    <property type="project" value="UniProtKB-EC"/>
</dbReference>
<comment type="cofactor">
    <cofactor evidence="2">
        <name>Mg(2+)</name>
        <dbReference type="ChEBI" id="CHEBI:18420"/>
    </cofactor>
</comment>
<dbReference type="PANTHER" id="PTHR20941">
    <property type="entry name" value="FOLATE SYNTHESIS PROTEINS"/>
    <property type="match status" value="1"/>
</dbReference>
<organism evidence="4 5">
    <name type="scientific">Naumannella cuiyingiana</name>
    <dbReference type="NCBI Taxonomy" id="1347891"/>
    <lineage>
        <taxon>Bacteria</taxon>
        <taxon>Bacillati</taxon>
        <taxon>Actinomycetota</taxon>
        <taxon>Actinomycetes</taxon>
        <taxon>Propionibacteriales</taxon>
        <taxon>Propionibacteriaceae</taxon>
        <taxon>Naumannella</taxon>
    </lineage>
</organism>
<evidence type="ECO:0000256" key="1">
    <source>
        <dbReference type="ARBA" id="ARBA00009503"/>
    </source>
</evidence>
<comment type="caution">
    <text evidence="4">The sequence shown here is derived from an EMBL/GenBank/DDBJ whole genome shotgun (WGS) entry which is preliminary data.</text>
</comment>
<dbReference type="InterPro" id="IPR011005">
    <property type="entry name" value="Dihydropteroate_synth-like_sf"/>
</dbReference>
<reference evidence="4 5" key="1">
    <citation type="submission" date="2020-07" db="EMBL/GenBank/DDBJ databases">
        <title>Sequencing the genomes of 1000 actinobacteria strains.</title>
        <authorList>
            <person name="Klenk H.-P."/>
        </authorList>
    </citation>
    <scope>NUCLEOTIDE SEQUENCE [LARGE SCALE GENOMIC DNA]</scope>
    <source>
        <strain evidence="4 5">DSM 103164</strain>
    </source>
</reference>
<evidence type="ECO:0000256" key="2">
    <source>
        <dbReference type="RuleBase" id="RU361205"/>
    </source>
</evidence>
<evidence type="ECO:0000313" key="5">
    <source>
        <dbReference type="Proteomes" id="UP000527616"/>
    </source>
</evidence>
<name>A0A7Z0D6K6_9ACTN</name>
<comment type="pathway">
    <text evidence="2">Cofactor biosynthesis; tetrahydrofolate biosynthesis; 7,8-dihydrofolate from 2-amino-4-hydroxy-6-hydroxymethyl-7,8-dihydropteridine diphosphate and 4-aminobenzoate: step 1/2.</text>
</comment>
<dbReference type="InterPro" id="IPR006390">
    <property type="entry name" value="DHP_synth_dom"/>
</dbReference>
<keyword evidence="5" id="KW-1185">Reference proteome</keyword>
<gene>
    <name evidence="4" type="ORF">GGQ54_000412</name>
</gene>
<sequence>MPPAPDPTPSGPQVMAIVNRTPDSFHDRGATFALDAAVAAAEAAIAAGAGWVDIGGVPFSPDAAPVGTAEEIDRVRPVVRALAGRPGVIVSVDTTRPEVAAAVLAAGAQVINDTSGLADPELAPVIAEAGAGVILTHCLAPPRTHLSAPPRYGDIVAEVTAFLAERVARAAAGGIDPAAMVIDPGPDLNKTTVQTLELLRGVDALNAVGPPWLAAVSNKDFVGETLDRPRAQRLAGSLAATLWCLDRGAALVRAHDVAATVDAVRMWRSLRGERAPAYQRHNLA</sequence>
<accession>A0A7Z0D6K6</accession>
<dbReference type="GO" id="GO:0046654">
    <property type="term" value="P:tetrahydrofolate biosynthetic process"/>
    <property type="evidence" value="ECO:0007669"/>
    <property type="project" value="UniProtKB-UniPathway"/>
</dbReference>
<keyword evidence="2" id="KW-0479">Metal-binding</keyword>
<dbReference type="PROSITE" id="PS00792">
    <property type="entry name" value="DHPS_1"/>
    <property type="match status" value="1"/>
</dbReference>
<dbReference type="GO" id="GO:0005829">
    <property type="term" value="C:cytosol"/>
    <property type="evidence" value="ECO:0007669"/>
    <property type="project" value="TreeGrafter"/>
</dbReference>
<comment type="function">
    <text evidence="2">Catalyzes the condensation of para-aminobenzoate (pABA) with 6-hydroxymethyl-7,8-dihydropterin diphosphate (DHPt-PP) to form 7,8-dihydropteroate (H2Pte), the immediate precursor of folate derivatives.</text>
</comment>
<dbReference type="PANTHER" id="PTHR20941:SF8">
    <property type="entry name" value="INACTIVE DIHYDROPTEROATE SYNTHASE 2"/>
    <property type="match status" value="1"/>
</dbReference>
<evidence type="ECO:0000313" key="4">
    <source>
        <dbReference type="EMBL" id="NYI69852.1"/>
    </source>
</evidence>
<dbReference type="SUPFAM" id="SSF51717">
    <property type="entry name" value="Dihydropteroate synthetase-like"/>
    <property type="match status" value="1"/>
</dbReference>
<keyword evidence="2 4" id="KW-0808">Transferase</keyword>
<dbReference type="GO" id="GO:0046656">
    <property type="term" value="P:folic acid biosynthetic process"/>
    <property type="evidence" value="ECO:0007669"/>
    <property type="project" value="UniProtKB-KW"/>
</dbReference>
<dbReference type="NCBIfam" id="TIGR01496">
    <property type="entry name" value="DHPS"/>
    <property type="match status" value="1"/>
</dbReference>
<dbReference type="InterPro" id="IPR045031">
    <property type="entry name" value="DHP_synth-like"/>
</dbReference>
<dbReference type="RefSeq" id="WP_218843617.1">
    <property type="nucleotide sequence ID" value="NZ_JACBZS010000001.1"/>
</dbReference>
<dbReference type="InterPro" id="IPR000489">
    <property type="entry name" value="Pterin-binding_dom"/>
</dbReference>
<dbReference type="Proteomes" id="UP000527616">
    <property type="component" value="Unassembled WGS sequence"/>
</dbReference>
<evidence type="ECO:0000259" key="3">
    <source>
        <dbReference type="PROSITE" id="PS50972"/>
    </source>
</evidence>
<keyword evidence="2" id="KW-0289">Folate biosynthesis</keyword>